<feature type="domain" description="CCHC-type" evidence="3">
    <location>
        <begin position="18"/>
        <end position="31"/>
    </location>
</feature>
<organism evidence="4 5">
    <name type="scientific">Copsychus sechellarum</name>
    <dbReference type="NCBI Taxonomy" id="797021"/>
    <lineage>
        <taxon>Eukaryota</taxon>
        <taxon>Metazoa</taxon>
        <taxon>Chordata</taxon>
        <taxon>Craniata</taxon>
        <taxon>Vertebrata</taxon>
        <taxon>Euteleostomi</taxon>
        <taxon>Archelosauria</taxon>
        <taxon>Archosauria</taxon>
        <taxon>Dinosauria</taxon>
        <taxon>Saurischia</taxon>
        <taxon>Theropoda</taxon>
        <taxon>Coelurosauria</taxon>
        <taxon>Aves</taxon>
        <taxon>Neognathae</taxon>
        <taxon>Neoaves</taxon>
        <taxon>Telluraves</taxon>
        <taxon>Australaves</taxon>
        <taxon>Passeriformes</taxon>
        <taxon>Muscicapidae</taxon>
        <taxon>Copsychus</taxon>
    </lineage>
</organism>
<dbReference type="PANTHER" id="PTHR40389">
    <property type="entry name" value="ENDOGENOUS RETROVIRUS GROUP K MEMBER 24 GAG POLYPROTEIN-RELATED"/>
    <property type="match status" value="1"/>
</dbReference>
<evidence type="ECO:0000313" key="4">
    <source>
        <dbReference type="EMBL" id="NXD45076.1"/>
    </source>
</evidence>
<reference evidence="4" key="1">
    <citation type="submission" date="2019-09" db="EMBL/GenBank/DDBJ databases">
        <title>Bird 10,000 Genomes (B10K) Project - Family phase.</title>
        <authorList>
            <person name="Zhang G."/>
        </authorList>
    </citation>
    <scope>NUCLEOTIDE SEQUENCE</scope>
    <source>
        <strain evidence="4">OUT-0061</strain>
        <tissue evidence="4">Blood</tissue>
    </source>
</reference>
<dbReference type="OrthoDB" id="9386882at2759"/>
<dbReference type="SMART" id="SM00343">
    <property type="entry name" value="ZnF_C2HC"/>
    <property type="match status" value="2"/>
</dbReference>
<evidence type="ECO:0000256" key="1">
    <source>
        <dbReference type="PROSITE-ProRule" id="PRU00047"/>
    </source>
</evidence>
<feature type="non-terminal residue" evidence="4">
    <location>
        <position position="1"/>
    </location>
</feature>
<dbReference type="Pfam" id="PF00098">
    <property type="entry name" value="zf-CCHC"/>
    <property type="match status" value="1"/>
</dbReference>
<comment type="caution">
    <text evidence="4">The sequence shown here is derived from an EMBL/GenBank/DDBJ whole genome shotgun (WGS) entry which is preliminary data.</text>
</comment>
<dbReference type="SUPFAM" id="SSF57756">
    <property type="entry name" value="Retrovirus zinc finger-like domains"/>
    <property type="match status" value="2"/>
</dbReference>
<dbReference type="Gene3D" id="4.10.60.10">
    <property type="entry name" value="Zinc finger, CCHC-type"/>
    <property type="match status" value="1"/>
</dbReference>
<feature type="compositionally biased region" description="Low complexity" evidence="2">
    <location>
        <begin position="104"/>
        <end position="113"/>
    </location>
</feature>
<keyword evidence="5" id="KW-1185">Reference proteome</keyword>
<dbReference type="InterPro" id="IPR050195">
    <property type="entry name" value="Primate_lentivir_Gag_pol-like"/>
</dbReference>
<evidence type="ECO:0000313" key="5">
    <source>
        <dbReference type="Proteomes" id="UP000659062"/>
    </source>
</evidence>
<dbReference type="Pfam" id="PF14787">
    <property type="entry name" value="zf-CCHC_5"/>
    <property type="match status" value="1"/>
</dbReference>
<protein>
    <submittedName>
        <fullName evidence="4">GAK5 protein</fullName>
    </submittedName>
</protein>
<dbReference type="AlphaFoldDB" id="A0A851VVV5"/>
<keyword evidence="1" id="KW-0862">Zinc</keyword>
<dbReference type="EMBL" id="WBNE01000213">
    <property type="protein sequence ID" value="NXD45076.1"/>
    <property type="molecule type" value="Genomic_DNA"/>
</dbReference>
<evidence type="ECO:0000256" key="2">
    <source>
        <dbReference type="SAM" id="MobiDB-lite"/>
    </source>
</evidence>
<dbReference type="InterPro" id="IPR001878">
    <property type="entry name" value="Znf_CCHC"/>
</dbReference>
<dbReference type="GO" id="GO:0008270">
    <property type="term" value="F:zinc ion binding"/>
    <property type="evidence" value="ECO:0007669"/>
    <property type="project" value="UniProtKB-KW"/>
</dbReference>
<proteinExistence type="predicted"/>
<gene>
    <name evidence="4" type="primary">Ervk5_0</name>
    <name evidence="4" type="ORF">COPSEC_R15822</name>
</gene>
<dbReference type="GO" id="GO:0003676">
    <property type="term" value="F:nucleic acid binding"/>
    <property type="evidence" value="ECO:0007669"/>
    <property type="project" value="InterPro"/>
</dbReference>
<dbReference type="PROSITE" id="PS50158">
    <property type="entry name" value="ZF_CCHC"/>
    <property type="match status" value="1"/>
</dbReference>
<feature type="region of interest" description="Disordered" evidence="2">
    <location>
        <begin position="62"/>
        <end position="113"/>
    </location>
</feature>
<accession>A0A851VVV5</accession>
<feature type="compositionally biased region" description="Pro residues" evidence="2">
    <location>
        <begin position="89"/>
        <end position="103"/>
    </location>
</feature>
<keyword evidence="1" id="KW-0479">Metal-binding</keyword>
<name>A0A851VVV5_9PASS</name>
<dbReference type="Proteomes" id="UP000659062">
    <property type="component" value="Unassembled WGS sequence"/>
</dbReference>
<keyword evidence="1" id="KW-0863">Zinc-finger</keyword>
<dbReference type="InterPro" id="IPR036875">
    <property type="entry name" value="Znf_CCHC_sf"/>
</dbReference>
<sequence length="113" mass="11933">LAAALAAIKGPSKSAAVCYGCGKLGHLKRDCLALKGDKPKAPTLCPRCRKGWHFANKCRSKYDSEGGLIQGSRSRSAGRRRRAPTQTPRSPPQMPSPVPPPQVSPAASPQAFA</sequence>
<dbReference type="PANTHER" id="PTHR40389:SF3">
    <property type="entry name" value="IGE-BINDING PROTEIN"/>
    <property type="match status" value="1"/>
</dbReference>
<feature type="non-terminal residue" evidence="4">
    <location>
        <position position="113"/>
    </location>
</feature>
<evidence type="ECO:0000259" key="3">
    <source>
        <dbReference type="PROSITE" id="PS50158"/>
    </source>
</evidence>